<organism evidence="2">
    <name type="scientific">marine sediment metagenome</name>
    <dbReference type="NCBI Taxonomy" id="412755"/>
    <lineage>
        <taxon>unclassified sequences</taxon>
        <taxon>metagenomes</taxon>
        <taxon>ecological metagenomes</taxon>
    </lineage>
</organism>
<gene>
    <name evidence="2" type="ORF">LCGC14_1818570</name>
</gene>
<proteinExistence type="predicted"/>
<name>A0A0F9GJN5_9ZZZZ</name>
<accession>A0A0F9GJN5</accession>
<feature type="region of interest" description="Disordered" evidence="1">
    <location>
        <begin position="57"/>
        <end position="81"/>
    </location>
</feature>
<feature type="non-terminal residue" evidence="2">
    <location>
        <position position="81"/>
    </location>
</feature>
<evidence type="ECO:0000256" key="1">
    <source>
        <dbReference type="SAM" id="MobiDB-lite"/>
    </source>
</evidence>
<comment type="caution">
    <text evidence="2">The sequence shown here is derived from an EMBL/GenBank/DDBJ whole genome shotgun (WGS) entry which is preliminary data.</text>
</comment>
<dbReference type="AlphaFoldDB" id="A0A0F9GJN5"/>
<sequence>MDKKRLLELAGIKLNEQERKNFPPEDPEWETKAEEVAEFVFKNMLDDLGHDLLDKPAEARPAVRFPEAPVADRSPRRGVDR</sequence>
<dbReference type="EMBL" id="LAZR01017772">
    <property type="protein sequence ID" value="KKL99024.1"/>
    <property type="molecule type" value="Genomic_DNA"/>
</dbReference>
<protein>
    <submittedName>
        <fullName evidence="2">Uncharacterized protein</fullName>
    </submittedName>
</protein>
<reference evidence="2" key="1">
    <citation type="journal article" date="2015" name="Nature">
        <title>Complex archaea that bridge the gap between prokaryotes and eukaryotes.</title>
        <authorList>
            <person name="Spang A."/>
            <person name="Saw J.H."/>
            <person name="Jorgensen S.L."/>
            <person name="Zaremba-Niedzwiedzka K."/>
            <person name="Martijn J."/>
            <person name="Lind A.E."/>
            <person name="van Eijk R."/>
            <person name="Schleper C."/>
            <person name="Guy L."/>
            <person name="Ettema T.J."/>
        </authorList>
    </citation>
    <scope>NUCLEOTIDE SEQUENCE</scope>
</reference>
<evidence type="ECO:0000313" key="2">
    <source>
        <dbReference type="EMBL" id="KKL99024.1"/>
    </source>
</evidence>